<accession>A0A0M0JEW6</accession>
<evidence type="ECO:0000313" key="2">
    <source>
        <dbReference type="EMBL" id="KOO24912.1"/>
    </source>
</evidence>
<name>A0A0M0JEW6_9EUKA</name>
<evidence type="ECO:0000256" key="1">
    <source>
        <dbReference type="SAM" id="MobiDB-lite"/>
    </source>
</evidence>
<feature type="compositionally biased region" description="Basic and acidic residues" evidence="1">
    <location>
        <begin position="71"/>
        <end position="84"/>
    </location>
</feature>
<feature type="compositionally biased region" description="Polar residues" evidence="1">
    <location>
        <begin position="52"/>
        <end position="64"/>
    </location>
</feature>
<proteinExistence type="predicted"/>
<comment type="caution">
    <text evidence="2">The sequence shown here is derived from an EMBL/GenBank/DDBJ whole genome shotgun (WGS) entry which is preliminary data.</text>
</comment>
<feature type="region of interest" description="Disordered" evidence="1">
    <location>
        <begin position="1"/>
        <end position="135"/>
    </location>
</feature>
<keyword evidence="3" id="KW-1185">Reference proteome</keyword>
<reference evidence="3" key="1">
    <citation type="journal article" date="2015" name="PLoS Genet.">
        <title>Genome Sequence and Transcriptome Analyses of Chrysochromulina tobin: Metabolic Tools for Enhanced Algal Fitness in the Prominent Order Prymnesiales (Haptophyceae).</title>
        <authorList>
            <person name="Hovde B.T."/>
            <person name="Deodato C.R."/>
            <person name="Hunsperger H.M."/>
            <person name="Ryken S.A."/>
            <person name="Yost W."/>
            <person name="Jha R.K."/>
            <person name="Patterson J."/>
            <person name="Monnat R.J. Jr."/>
            <person name="Barlow S.B."/>
            <person name="Starkenburg S.R."/>
            <person name="Cattolico R.A."/>
        </authorList>
    </citation>
    <scope>NUCLEOTIDE SEQUENCE</scope>
    <source>
        <strain evidence="3">CCMP291</strain>
    </source>
</reference>
<dbReference type="AlphaFoldDB" id="A0A0M0JEW6"/>
<dbReference type="Proteomes" id="UP000037460">
    <property type="component" value="Unassembled WGS sequence"/>
</dbReference>
<evidence type="ECO:0000313" key="3">
    <source>
        <dbReference type="Proteomes" id="UP000037460"/>
    </source>
</evidence>
<dbReference type="EMBL" id="JWZX01003038">
    <property type="protein sequence ID" value="KOO24912.1"/>
    <property type="molecule type" value="Genomic_DNA"/>
</dbReference>
<protein>
    <submittedName>
        <fullName evidence="2">Uncharacterized protein</fullName>
    </submittedName>
</protein>
<organism evidence="2 3">
    <name type="scientific">Chrysochromulina tobinii</name>
    <dbReference type="NCBI Taxonomy" id="1460289"/>
    <lineage>
        <taxon>Eukaryota</taxon>
        <taxon>Haptista</taxon>
        <taxon>Haptophyta</taxon>
        <taxon>Prymnesiophyceae</taxon>
        <taxon>Prymnesiales</taxon>
        <taxon>Chrysochromulinaceae</taxon>
        <taxon>Chrysochromulina</taxon>
    </lineage>
</organism>
<feature type="compositionally biased region" description="Basic residues" evidence="1">
    <location>
        <begin position="85"/>
        <end position="96"/>
    </location>
</feature>
<gene>
    <name evidence="2" type="ORF">Ctob_004503</name>
</gene>
<sequence>MPATSHAQPAKRRAATARPEPAAAGAGGPLRPRDPNVAQDAGRNALKREPTKSSLSPAKSSPTAGSAKKVQIKEAFEDCDENVKPSKHAKFKKTTRAKPPPKMTASFVMGVQQANVRHPSRAKRRAEKEAAASTAHSSFLQAAQLAESSAVASQEAAKHAAKAVAEARQLAAKAAAALKGADSLPNEAPGKYAAKAKEKAANKAAKGPAKALKAAALVVAMRIALSEAAKLAAQTAEAQKQVQQFTAAWEAMLGKSWGDETLPVGHKLKQLCKDCGAAIAEESFAVLFAKLGGLGSTVKFDKFLTVMVELGHAGVGLVLPQSLPGSSVGEGAGKIDKGAHSAPGATGLDLANLDLANLAEARRLYGISSKPDGLGRALDRLRRQDGGSLAWLSFRDLVCFDPGIDSPDLAVEDATALTEDEARTLFQCCCGSSEGNVACTKFLEAVDSYNELSA</sequence>